<reference evidence="6" key="1">
    <citation type="submission" date="2021-02" db="EMBL/GenBank/DDBJ databases">
        <authorList>
            <person name="Nowell W R."/>
        </authorList>
    </citation>
    <scope>NUCLEOTIDE SEQUENCE</scope>
</reference>
<gene>
    <name evidence="3" type="ORF">HFQ381_LOCUS3916</name>
    <name evidence="6" type="ORF">QYT958_LOCUS25630</name>
    <name evidence="5" type="ORF">TSG867_LOCUS20743</name>
    <name evidence="4" type="ORF">UJA718_LOCUS10318</name>
</gene>
<keyword evidence="2" id="KW-0732">Signal</keyword>
<name>A0A821QPE0_9BILA</name>
<dbReference type="EMBL" id="CAJOBP010001204">
    <property type="protein sequence ID" value="CAF4263583.1"/>
    <property type="molecule type" value="Genomic_DNA"/>
</dbReference>
<evidence type="ECO:0000313" key="4">
    <source>
        <dbReference type="EMBL" id="CAF4263583.1"/>
    </source>
</evidence>
<dbReference type="AlphaFoldDB" id="A0A821QPE0"/>
<dbReference type="EMBL" id="CAJOBQ010001549">
    <property type="protein sequence ID" value="CAF4496599.1"/>
    <property type="molecule type" value="Genomic_DNA"/>
</dbReference>
<evidence type="ECO:0000313" key="5">
    <source>
        <dbReference type="EMBL" id="CAF4496599.1"/>
    </source>
</evidence>
<protein>
    <submittedName>
        <fullName evidence="6">Uncharacterized protein</fullName>
    </submittedName>
</protein>
<proteinExistence type="predicted"/>
<feature type="signal peptide" evidence="2">
    <location>
        <begin position="1"/>
        <end position="20"/>
    </location>
</feature>
<dbReference type="Proteomes" id="UP000663862">
    <property type="component" value="Unassembled WGS sequence"/>
</dbReference>
<evidence type="ECO:0000313" key="3">
    <source>
        <dbReference type="EMBL" id="CAF4143681.1"/>
    </source>
</evidence>
<evidence type="ECO:0000313" key="8">
    <source>
        <dbReference type="Proteomes" id="UP000663873"/>
    </source>
</evidence>
<evidence type="ECO:0000313" key="6">
    <source>
        <dbReference type="EMBL" id="CAF4829828.1"/>
    </source>
</evidence>
<keyword evidence="8" id="KW-1185">Reference proteome</keyword>
<evidence type="ECO:0000313" key="7">
    <source>
        <dbReference type="Proteomes" id="UP000663848"/>
    </source>
</evidence>
<dbReference type="Proteomes" id="UP000663851">
    <property type="component" value="Unassembled WGS sequence"/>
</dbReference>
<accession>A0A821QPE0</accession>
<feature type="region of interest" description="Disordered" evidence="1">
    <location>
        <begin position="69"/>
        <end position="127"/>
    </location>
</feature>
<feature type="chain" id="PRO_5035695721" evidence="2">
    <location>
        <begin position="21"/>
        <end position="146"/>
    </location>
</feature>
<dbReference type="Proteomes" id="UP000663848">
    <property type="component" value="Unassembled WGS sequence"/>
</dbReference>
<organism evidence="6 7">
    <name type="scientific">Rotaria socialis</name>
    <dbReference type="NCBI Taxonomy" id="392032"/>
    <lineage>
        <taxon>Eukaryota</taxon>
        <taxon>Metazoa</taxon>
        <taxon>Spiralia</taxon>
        <taxon>Gnathifera</taxon>
        <taxon>Rotifera</taxon>
        <taxon>Eurotatoria</taxon>
        <taxon>Bdelloidea</taxon>
        <taxon>Philodinida</taxon>
        <taxon>Philodinidae</taxon>
        <taxon>Rotaria</taxon>
    </lineage>
</organism>
<dbReference type="EMBL" id="CAJOBR010005836">
    <property type="protein sequence ID" value="CAF4829828.1"/>
    <property type="molecule type" value="Genomic_DNA"/>
</dbReference>
<dbReference type="EMBL" id="CAJOBO010000148">
    <property type="protein sequence ID" value="CAF4143681.1"/>
    <property type="molecule type" value="Genomic_DNA"/>
</dbReference>
<feature type="compositionally biased region" description="Polar residues" evidence="1">
    <location>
        <begin position="76"/>
        <end position="127"/>
    </location>
</feature>
<evidence type="ECO:0000256" key="2">
    <source>
        <dbReference type="SAM" id="SignalP"/>
    </source>
</evidence>
<dbReference type="Proteomes" id="UP000663873">
    <property type="component" value="Unassembled WGS sequence"/>
</dbReference>
<sequence length="146" mass="15333">MSYQISVAIAILCLFITILAVNIVESASGNDDTTVGDGNEGNISGLILIASVAKIKTFEIGLDDTTVAAETDIRDTSSTSRDIANPSQSTVETPTTSTKDSSATRNTTNPSQSTMETPTTSTKDSSATKNSLHSLFILVMTIKIII</sequence>
<evidence type="ECO:0000256" key="1">
    <source>
        <dbReference type="SAM" id="MobiDB-lite"/>
    </source>
</evidence>
<comment type="caution">
    <text evidence="6">The sequence shown here is derived from an EMBL/GenBank/DDBJ whole genome shotgun (WGS) entry which is preliminary data.</text>
</comment>